<evidence type="ECO:0000313" key="1">
    <source>
        <dbReference type="EMBL" id="NKW11250.1"/>
    </source>
</evidence>
<reference evidence="1 2" key="1">
    <citation type="submission" date="2020-04" db="EMBL/GenBank/DDBJ databases">
        <title>Whole genome sequencing of clinical and environmental type strains of Ochrobactrum.</title>
        <authorList>
            <person name="Dharne M."/>
        </authorList>
    </citation>
    <scope>NUCLEOTIDE SEQUENCE [LARGE SCALE GENOMIC DNA]</scope>
    <source>
        <strain evidence="1 2">DSM 13340</strain>
    </source>
</reference>
<name>A0A7X6JE57_9HYPH</name>
<protein>
    <submittedName>
        <fullName evidence="1">Uncharacterized protein</fullName>
    </submittedName>
</protein>
<comment type="caution">
    <text evidence="1">The sequence shown here is derived from an EMBL/GenBank/DDBJ whole genome shotgun (WGS) entry which is preliminary data.</text>
</comment>
<dbReference type="EMBL" id="JAAXZB010000005">
    <property type="protein sequence ID" value="NKW11250.1"/>
    <property type="molecule type" value="Genomic_DNA"/>
</dbReference>
<sequence length="316" mass="35142">MNIEEGTRRHAVRSGTTFGLPSNNVVAVPSMLRWSWLKSDHVVSFYRDIDASQKKLGRDLLIAGLASASALGLTKWATAVQPVWADELDWPIWLTYQASRVIDLFGLSSPTDLIWASAITLGVAGILEGLRRSLLNSYSFHRLNSKFSAFEQEIENGWNAPTIEMEAGKHDVKQNKDGDIHRLIYHETILESERRKANGVPYFNFARSLGVLLSRGSKLSPWDGQMISMDGDSCRQNWGIIGGTGEGKTSRVIIPLFRIVTRAYNVLSASRFGMFIVDPKGGLHEDLKSTYPRTALQIMMLLVSGPNMRLSICSTV</sequence>
<proteinExistence type="predicted"/>
<gene>
    <name evidence="1" type="ORF">HGG76_26985</name>
</gene>
<dbReference type="AlphaFoldDB" id="A0A7X6JE57"/>
<organism evidence="1 2">
    <name type="scientific">Brucella tritici</name>
    <dbReference type="NCBI Taxonomy" id="94626"/>
    <lineage>
        <taxon>Bacteria</taxon>
        <taxon>Pseudomonadati</taxon>
        <taxon>Pseudomonadota</taxon>
        <taxon>Alphaproteobacteria</taxon>
        <taxon>Hyphomicrobiales</taxon>
        <taxon>Brucellaceae</taxon>
        <taxon>Brucella/Ochrobactrum group</taxon>
        <taxon>Brucella</taxon>
    </lineage>
</organism>
<evidence type="ECO:0000313" key="2">
    <source>
        <dbReference type="Proteomes" id="UP000558475"/>
    </source>
</evidence>
<accession>A0A7X6JE57</accession>
<dbReference type="Proteomes" id="UP000558475">
    <property type="component" value="Unassembled WGS sequence"/>
</dbReference>